<proteinExistence type="predicted"/>
<protein>
    <recommendedName>
        <fullName evidence="3">Low-complexity protein</fullName>
    </recommendedName>
</protein>
<dbReference type="Pfam" id="PF00805">
    <property type="entry name" value="Pentapeptide"/>
    <property type="match status" value="3"/>
</dbReference>
<dbReference type="AlphaFoldDB" id="A0A367RWN2"/>
<sequence length="434" mass="48215">MANEEHLAILRQGVEVWNQWRQNFPAIKPNLQHANLSKVNLIGANFFNTDLEEVLLHDADMTEANLIEANLCSARLWNANLCKANLTLCHLRNANFSEANLSKANLSRANLCEVNFWRANLNSANLTEANLKEANLSETNLTKVILSRVNLNGADLRKANLNSANLIGTDIRKANFNDANFSEVIFTNTNLSGLNLSELNFSSANLTDANLNKIQALGTNFTSATFTGACIQDWHINSATNFTGVICDYIYLRQNQQERRPSSGNFAPGEFTKLFQKSLETIDLIFRNGIDWDAFAYSFKKVEVENQGTPLDVQSIEKKGGGILVVRVAVASDADKAKIHSEFMQGYEFAAKALEAQYQARLEDKDALIARQESQINRLFDIVEQQGSVQKALAENPRKVSNYDQRYSQFAGGNVDANIVNADQIGGNIQNNNA</sequence>
<dbReference type="InterPro" id="IPR051082">
    <property type="entry name" value="Pentapeptide-BTB/POZ_domain"/>
</dbReference>
<gene>
    <name evidence="1" type="ORF">A6770_38345</name>
</gene>
<accession>A0A367RWN2</accession>
<organism evidence="1 2">
    <name type="scientific">Nostoc minutum NIES-26</name>
    <dbReference type="NCBI Taxonomy" id="1844469"/>
    <lineage>
        <taxon>Bacteria</taxon>
        <taxon>Bacillati</taxon>
        <taxon>Cyanobacteriota</taxon>
        <taxon>Cyanophyceae</taxon>
        <taxon>Nostocales</taxon>
        <taxon>Nostocaceae</taxon>
        <taxon>Nostoc</taxon>
    </lineage>
</organism>
<dbReference type="PANTHER" id="PTHR14136:SF17">
    <property type="entry name" value="BTB_POZ DOMAIN-CONTAINING PROTEIN KCTD9"/>
    <property type="match status" value="1"/>
</dbReference>
<comment type="caution">
    <text evidence="1">The sequence shown here is derived from an EMBL/GenBank/DDBJ whole genome shotgun (WGS) entry which is preliminary data.</text>
</comment>
<evidence type="ECO:0008006" key="3">
    <source>
        <dbReference type="Google" id="ProtNLM"/>
    </source>
</evidence>
<dbReference type="EMBL" id="LXQD01000062">
    <property type="protein sequence ID" value="RCJ40084.1"/>
    <property type="molecule type" value="Genomic_DNA"/>
</dbReference>
<dbReference type="PANTHER" id="PTHR14136">
    <property type="entry name" value="BTB_POZ DOMAIN-CONTAINING PROTEIN KCTD9"/>
    <property type="match status" value="1"/>
</dbReference>
<evidence type="ECO:0000313" key="1">
    <source>
        <dbReference type="EMBL" id="RCJ40084.1"/>
    </source>
</evidence>
<keyword evidence="2" id="KW-1185">Reference proteome</keyword>
<dbReference type="Gene3D" id="2.160.20.80">
    <property type="entry name" value="E3 ubiquitin-protein ligase SopA"/>
    <property type="match status" value="2"/>
</dbReference>
<dbReference type="Proteomes" id="UP000252107">
    <property type="component" value="Unassembled WGS sequence"/>
</dbReference>
<name>A0A367RWN2_9NOSO</name>
<dbReference type="SUPFAM" id="SSF141571">
    <property type="entry name" value="Pentapeptide repeat-like"/>
    <property type="match status" value="2"/>
</dbReference>
<reference evidence="1" key="1">
    <citation type="submission" date="2016-04" db="EMBL/GenBank/DDBJ databases">
        <authorList>
            <person name="Tabuchi Yagui T.R."/>
        </authorList>
    </citation>
    <scope>NUCLEOTIDE SEQUENCE [LARGE SCALE GENOMIC DNA]</scope>
    <source>
        <strain evidence="1">NIES-26</strain>
    </source>
</reference>
<evidence type="ECO:0000313" key="2">
    <source>
        <dbReference type="Proteomes" id="UP000252107"/>
    </source>
</evidence>
<dbReference type="InterPro" id="IPR001646">
    <property type="entry name" value="5peptide_repeat"/>
</dbReference>